<dbReference type="VEuPathDB" id="TriTrypDB:TEOVI_000013500"/>
<evidence type="ECO:0000313" key="3">
    <source>
        <dbReference type="Proteomes" id="UP000195570"/>
    </source>
</evidence>
<accession>A0A1G4HZY6</accession>
<keyword evidence="3" id="KW-1185">Reference proteome</keyword>
<organism evidence="2 3">
    <name type="scientific">Trypanosoma equiperdum</name>
    <dbReference type="NCBI Taxonomy" id="5694"/>
    <lineage>
        <taxon>Eukaryota</taxon>
        <taxon>Discoba</taxon>
        <taxon>Euglenozoa</taxon>
        <taxon>Kinetoplastea</taxon>
        <taxon>Metakinetoplastina</taxon>
        <taxon>Trypanosomatida</taxon>
        <taxon>Trypanosomatidae</taxon>
        <taxon>Trypanosoma</taxon>
    </lineage>
</organism>
<name>A0A1G4HZY6_TRYEQ</name>
<dbReference type="RefSeq" id="XP_067076597.1">
    <property type="nucleotide sequence ID" value="XM_067220496.1"/>
</dbReference>
<gene>
    <name evidence="2" type="ORF">TEOVI_000013500</name>
</gene>
<reference evidence="2" key="1">
    <citation type="submission" date="2016-09" db="EMBL/GenBank/DDBJ databases">
        <authorList>
            <person name="Hebert L."/>
            <person name="Moumen B."/>
        </authorList>
    </citation>
    <scope>NUCLEOTIDE SEQUENCE [LARGE SCALE GENOMIC DNA]</scope>
    <source>
        <strain evidence="2">OVI</strain>
    </source>
</reference>
<feature type="region of interest" description="Disordered" evidence="1">
    <location>
        <begin position="303"/>
        <end position="331"/>
    </location>
</feature>
<evidence type="ECO:0000313" key="2">
    <source>
        <dbReference type="EMBL" id="SCU64908.1"/>
    </source>
</evidence>
<evidence type="ECO:0000256" key="1">
    <source>
        <dbReference type="SAM" id="MobiDB-lite"/>
    </source>
</evidence>
<dbReference type="EMBL" id="CZPT02000177">
    <property type="protein sequence ID" value="SCU64908.1"/>
    <property type="molecule type" value="Genomic_DNA"/>
</dbReference>
<sequence>MVINLALAVGGATLSRTQLVTLKALVDTNAATATSNVAACSQDLTTAAKLLHREAGYQWALDTFKGTRSGTNTLGALTVAASGDKDETKTALNHPHATECADAAKKTKAKQYAVSLTGLKQLKLHKLRQPADSGNAHKIFQVKCGSSGSCQSTAANAALNTLETTLLEAVEDTPINLDKASAGSEQTTTLSTTHTELKDHRHHLQWRLIDLLNQNPCDKKYTTVADTGAPSEDATVQEVWYLATHGTAEGYKPRDSAQKQALQQEIKNAFREKDGSFKDKIWEPLLKHQIDVTIGDKHIKGELKNVLGQKSRQKSPPTTNTRSTKNKAPAK</sequence>
<protein>
    <submittedName>
        <fullName evidence="2">Uncharacterized protein</fullName>
    </submittedName>
</protein>
<dbReference type="SUPFAM" id="SSF58087">
    <property type="entry name" value="Variant surface glycoprotein (N-terminal domain)"/>
    <property type="match status" value="1"/>
</dbReference>
<proteinExistence type="predicted"/>
<dbReference type="GeneID" id="92374075"/>
<comment type="caution">
    <text evidence="2">The sequence shown here is derived from an EMBL/GenBank/DDBJ whole genome shotgun (WGS) entry which is preliminary data.</text>
</comment>
<feature type="compositionally biased region" description="Polar residues" evidence="1">
    <location>
        <begin position="308"/>
        <end position="323"/>
    </location>
</feature>
<dbReference type="Proteomes" id="UP000195570">
    <property type="component" value="Unassembled WGS sequence"/>
</dbReference>
<dbReference type="AlphaFoldDB" id="A0A1G4HZY6"/>